<feature type="compositionally biased region" description="Polar residues" evidence="7">
    <location>
        <begin position="243"/>
        <end position="270"/>
    </location>
</feature>
<feature type="region of interest" description="Disordered" evidence="7">
    <location>
        <begin position="239"/>
        <end position="270"/>
    </location>
</feature>
<dbReference type="STRING" id="48269.A0A183LYX4"/>
<dbReference type="GO" id="GO:0006335">
    <property type="term" value="P:DNA replication-dependent chromatin assembly"/>
    <property type="evidence" value="ECO:0007669"/>
    <property type="project" value="InterPro"/>
</dbReference>
<dbReference type="SUPFAM" id="SSF82171">
    <property type="entry name" value="DPP6 N-terminal domain-like"/>
    <property type="match status" value="1"/>
</dbReference>
<dbReference type="Proteomes" id="UP000277204">
    <property type="component" value="Unassembled WGS sequence"/>
</dbReference>
<dbReference type="GO" id="GO:0008270">
    <property type="term" value="F:zinc ion binding"/>
    <property type="evidence" value="ECO:0007669"/>
    <property type="project" value="InterPro"/>
</dbReference>
<evidence type="ECO:0000256" key="7">
    <source>
        <dbReference type="SAM" id="MobiDB-lite"/>
    </source>
</evidence>
<evidence type="ECO:0000313" key="8">
    <source>
        <dbReference type="EMBL" id="VDO84327.1"/>
    </source>
</evidence>
<evidence type="ECO:0000313" key="9">
    <source>
        <dbReference type="Proteomes" id="UP000277204"/>
    </source>
</evidence>
<gene>
    <name evidence="8" type="ORF">SMRZ_LOCUS8999</name>
</gene>
<name>A0A183LYX4_9TREM</name>
<dbReference type="EMBL" id="UZAI01004100">
    <property type="protein sequence ID" value="VDO84327.1"/>
    <property type="molecule type" value="Genomic_DNA"/>
</dbReference>
<evidence type="ECO:0000256" key="4">
    <source>
        <dbReference type="ARBA" id="ARBA00022763"/>
    </source>
</evidence>
<dbReference type="GO" id="GO:0005634">
    <property type="term" value="C:nucleus"/>
    <property type="evidence" value="ECO:0007669"/>
    <property type="project" value="UniProtKB-SubCell"/>
</dbReference>
<keyword evidence="4" id="KW-0227">DNA damage</keyword>
<dbReference type="GO" id="GO:0003676">
    <property type="term" value="F:nucleic acid binding"/>
    <property type="evidence" value="ECO:0007669"/>
    <property type="project" value="InterPro"/>
</dbReference>
<dbReference type="InterPro" id="IPR045145">
    <property type="entry name" value="PTHR15271"/>
</dbReference>
<sequence length="467" mass="51698">DDSWKSFFRRLTFSPDGLLLVCPSGNLEEAAFAGLTNSTIISSTNGFEQPDKIVDTTIPLVAPQHAAHIFVRSNFTRPVVSLPTGSKPVVAVRFCPQPFQLRQVNLNYQNDTNQYSSLFNLAYRWLFCLVLEDSVLFYDTQQTVPFAQVSQLHYQALNDATWSKDGHLVVICSTDGYCSLIHFAHGELGAFYRGTFGAPNSQAISIDNAVRETDKCQINEVEMLSSVVGDAINDAVNEAYNPPKSNVSSATVPDSNKLTTEAKSSESSINNNPIVVDGATTVSKQKRRVQLTTLVSFSDGNITNNGRTDNSQISKNLPNDSDFRPTDPKSYKFEERDVIEIECFKCGDTGHIQSVCDTIVHLAATINSCNSDSVMLSIYNDNLFSSTISKDSKEYGFSDEIPYKSDENMLNETRHGGKTIVVLTNADFLNDPILFNDLLEKFEETLSEESNYDVISNIICPHNAFVT</sequence>
<dbReference type="Gene3D" id="2.130.10.10">
    <property type="entry name" value="YVTN repeat-like/Quinoprotein amine dehydrogenase"/>
    <property type="match status" value="1"/>
</dbReference>
<feature type="compositionally biased region" description="Polar residues" evidence="7">
    <location>
        <begin position="300"/>
        <end position="319"/>
    </location>
</feature>
<keyword evidence="5" id="KW-0234">DNA repair</keyword>
<evidence type="ECO:0000256" key="5">
    <source>
        <dbReference type="ARBA" id="ARBA00023204"/>
    </source>
</evidence>
<keyword evidence="6" id="KW-0539">Nucleus</keyword>
<dbReference type="PANTHER" id="PTHR15271:SF4">
    <property type="entry name" value="CHROMATIN ASSEMBLY FACTOR 1 SUBUNIT B"/>
    <property type="match status" value="1"/>
</dbReference>
<evidence type="ECO:0000256" key="1">
    <source>
        <dbReference type="ARBA" id="ARBA00004123"/>
    </source>
</evidence>
<reference evidence="8 9" key="1">
    <citation type="submission" date="2018-11" db="EMBL/GenBank/DDBJ databases">
        <authorList>
            <consortium name="Pathogen Informatics"/>
        </authorList>
    </citation>
    <scope>NUCLEOTIDE SEQUENCE [LARGE SCALE GENOMIC DNA]</scope>
    <source>
        <strain evidence="8 9">Zambia</strain>
    </source>
</reference>
<dbReference type="PROSITE" id="PS50158">
    <property type="entry name" value="ZF_CCHC"/>
    <property type="match status" value="1"/>
</dbReference>
<comment type="subcellular location">
    <subcellularLocation>
        <location evidence="1">Nucleus</location>
    </subcellularLocation>
</comment>
<dbReference type="PANTHER" id="PTHR15271">
    <property type="entry name" value="CHROMATIN ASSEMBLY FACTOR 1 SUBUNIT B"/>
    <property type="match status" value="1"/>
</dbReference>
<evidence type="ECO:0000256" key="2">
    <source>
        <dbReference type="ARBA" id="ARBA00022574"/>
    </source>
</evidence>
<organism evidence="8 9">
    <name type="scientific">Schistosoma margrebowiei</name>
    <dbReference type="NCBI Taxonomy" id="48269"/>
    <lineage>
        <taxon>Eukaryota</taxon>
        <taxon>Metazoa</taxon>
        <taxon>Spiralia</taxon>
        <taxon>Lophotrochozoa</taxon>
        <taxon>Platyhelminthes</taxon>
        <taxon>Trematoda</taxon>
        <taxon>Digenea</taxon>
        <taxon>Strigeidida</taxon>
        <taxon>Schistosomatoidea</taxon>
        <taxon>Schistosomatidae</taxon>
        <taxon>Schistosoma</taxon>
    </lineage>
</organism>
<keyword evidence="9" id="KW-1185">Reference proteome</keyword>
<proteinExistence type="predicted"/>
<feature type="region of interest" description="Disordered" evidence="7">
    <location>
        <begin position="300"/>
        <end position="329"/>
    </location>
</feature>
<dbReference type="InterPro" id="IPR015943">
    <property type="entry name" value="WD40/YVTN_repeat-like_dom_sf"/>
</dbReference>
<dbReference type="GO" id="GO:0006334">
    <property type="term" value="P:nucleosome assembly"/>
    <property type="evidence" value="ECO:0007669"/>
    <property type="project" value="TreeGrafter"/>
</dbReference>
<feature type="non-terminal residue" evidence="8">
    <location>
        <position position="1"/>
    </location>
</feature>
<dbReference type="InterPro" id="IPR055410">
    <property type="entry name" value="Beta-prop_CAF1B_HIR1"/>
</dbReference>
<evidence type="ECO:0000256" key="6">
    <source>
        <dbReference type="ARBA" id="ARBA00023242"/>
    </source>
</evidence>
<dbReference type="GO" id="GO:0006281">
    <property type="term" value="P:DNA repair"/>
    <property type="evidence" value="ECO:0007669"/>
    <property type="project" value="UniProtKB-KW"/>
</dbReference>
<keyword evidence="2" id="KW-0853">WD repeat</keyword>
<dbReference type="GO" id="GO:0033186">
    <property type="term" value="C:CAF-1 complex"/>
    <property type="evidence" value="ECO:0007669"/>
    <property type="project" value="TreeGrafter"/>
</dbReference>
<protein>
    <submittedName>
        <fullName evidence="8">Uncharacterized protein</fullName>
    </submittedName>
</protein>
<evidence type="ECO:0000256" key="3">
    <source>
        <dbReference type="ARBA" id="ARBA00022737"/>
    </source>
</evidence>
<dbReference type="AlphaFoldDB" id="A0A183LYX4"/>
<dbReference type="InterPro" id="IPR001878">
    <property type="entry name" value="Znf_CCHC"/>
</dbReference>
<dbReference type="Pfam" id="PF24105">
    <property type="entry name" value="Beta-prop_CAF1B_HIR1"/>
    <property type="match status" value="1"/>
</dbReference>
<keyword evidence="3" id="KW-0677">Repeat</keyword>
<accession>A0A183LYX4</accession>